<organism evidence="2 3">
    <name type="scientific">Lentinula raphanica</name>
    <dbReference type="NCBI Taxonomy" id="153919"/>
    <lineage>
        <taxon>Eukaryota</taxon>
        <taxon>Fungi</taxon>
        <taxon>Dikarya</taxon>
        <taxon>Basidiomycota</taxon>
        <taxon>Agaricomycotina</taxon>
        <taxon>Agaricomycetes</taxon>
        <taxon>Agaricomycetidae</taxon>
        <taxon>Agaricales</taxon>
        <taxon>Marasmiineae</taxon>
        <taxon>Omphalotaceae</taxon>
        <taxon>Lentinula</taxon>
    </lineage>
</organism>
<accession>A0AA38UGN2</accession>
<proteinExistence type="predicted"/>
<keyword evidence="3" id="KW-1185">Reference proteome</keyword>
<evidence type="ECO:0000313" key="3">
    <source>
        <dbReference type="Proteomes" id="UP001163846"/>
    </source>
</evidence>
<comment type="caution">
    <text evidence="2">The sequence shown here is derived from an EMBL/GenBank/DDBJ whole genome shotgun (WGS) entry which is preliminary data.</text>
</comment>
<evidence type="ECO:0000313" key="2">
    <source>
        <dbReference type="EMBL" id="KAJ3837497.1"/>
    </source>
</evidence>
<sequence length="240" mass="27182">MSSNKSALTADVDNQEYTYESWEVELVARIRKMKIDTLLDKRKRRFDFYFDNECKSRSLVGGPKIMFWCHYTAWVDAHASKTNEDHYDFLCKNRNSIAIVIDSDRKAWEEFLSLEFKEQPPLPLPSTSTSSNKSSVTSKATKPTSSPLRKGSGETQNTPNFPPKSRISKDNAAASSRKSGWEKDSECTLLKRVLLSNARRVSMECGVQIQLRGYDTTASLGKSLLEKETQLIYSTGKVQA</sequence>
<dbReference type="Proteomes" id="UP001163846">
    <property type="component" value="Unassembled WGS sequence"/>
</dbReference>
<protein>
    <recommendedName>
        <fullName evidence="4">Cysteine proteinase</fullName>
    </recommendedName>
</protein>
<feature type="region of interest" description="Disordered" evidence="1">
    <location>
        <begin position="120"/>
        <end position="179"/>
    </location>
</feature>
<name>A0AA38UGN2_9AGAR</name>
<dbReference type="EMBL" id="MU806242">
    <property type="protein sequence ID" value="KAJ3837497.1"/>
    <property type="molecule type" value="Genomic_DNA"/>
</dbReference>
<feature type="compositionally biased region" description="Low complexity" evidence="1">
    <location>
        <begin position="126"/>
        <end position="142"/>
    </location>
</feature>
<evidence type="ECO:0000256" key="1">
    <source>
        <dbReference type="SAM" id="MobiDB-lite"/>
    </source>
</evidence>
<feature type="compositionally biased region" description="Polar residues" evidence="1">
    <location>
        <begin position="143"/>
        <end position="159"/>
    </location>
</feature>
<evidence type="ECO:0008006" key="4">
    <source>
        <dbReference type="Google" id="ProtNLM"/>
    </source>
</evidence>
<reference evidence="2" key="1">
    <citation type="submission" date="2022-08" db="EMBL/GenBank/DDBJ databases">
        <authorList>
            <consortium name="DOE Joint Genome Institute"/>
            <person name="Min B."/>
            <person name="Riley R."/>
            <person name="Sierra-Patev S."/>
            <person name="Naranjo-Ortiz M."/>
            <person name="Looney B."/>
            <person name="Konkel Z."/>
            <person name="Slot J.C."/>
            <person name="Sakamoto Y."/>
            <person name="Steenwyk J.L."/>
            <person name="Rokas A."/>
            <person name="Carro J."/>
            <person name="Camarero S."/>
            <person name="Ferreira P."/>
            <person name="Molpeceres G."/>
            <person name="Ruiz-Duenas F.J."/>
            <person name="Serrano A."/>
            <person name="Henrissat B."/>
            <person name="Drula E."/>
            <person name="Hughes K.W."/>
            <person name="Mata J.L."/>
            <person name="Ishikawa N.K."/>
            <person name="Vargas-Isla R."/>
            <person name="Ushijima S."/>
            <person name="Smith C.A."/>
            <person name="Ahrendt S."/>
            <person name="Andreopoulos W."/>
            <person name="He G."/>
            <person name="Labutti K."/>
            <person name="Lipzen A."/>
            <person name="Ng V."/>
            <person name="Sandor L."/>
            <person name="Barry K."/>
            <person name="Martinez A.T."/>
            <person name="Xiao Y."/>
            <person name="Gibbons J.G."/>
            <person name="Terashima K."/>
            <person name="Hibbett D.S."/>
            <person name="Grigoriev I.V."/>
        </authorList>
    </citation>
    <scope>NUCLEOTIDE SEQUENCE</scope>
    <source>
        <strain evidence="2">TFB9207</strain>
    </source>
</reference>
<dbReference type="AlphaFoldDB" id="A0AA38UGN2"/>
<gene>
    <name evidence="2" type="ORF">F5878DRAFT_642721</name>
</gene>